<dbReference type="PANTHER" id="PTHR33710:SF77">
    <property type="entry name" value="DNASE I-LIKE SUPERFAMILY PROTEIN"/>
    <property type="match status" value="1"/>
</dbReference>
<gene>
    <name evidence="1" type="ORF">Cgig2_022851</name>
</gene>
<keyword evidence="2" id="KW-1185">Reference proteome</keyword>
<proteinExistence type="predicted"/>
<dbReference type="PANTHER" id="PTHR33710">
    <property type="entry name" value="BNAC02G09200D PROTEIN"/>
    <property type="match status" value="1"/>
</dbReference>
<evidence type="ECO:0000313" key="2">
    <source>
        <dbReference type="Proteomes" id="UP001153076"/>
    </source>
</evidence>
<dbReference type="OrthoDB" id="1433654at2759"/>
<organism evidence="1 2">
    <name type="scientific">Carnegiea gigantea</name>
    <dbReference type="NCBI Taxonomy" id="171969"/>
    <lineage>
        <taxon>Eukaryota</taxon>
        <taxon>Viridiplantae</taxon>
        <taxon>Streptophyta</taxon>
        <taxon>Embryophyta</taxon>
        <taxon>Tracheophyta</taxon>
        <taxon>Spermatophyta</taxon>
        <taxon>Magnoliopsida</taxon>
        <taxon>eudicotyledons</taxon>
        <taxon>Gunneridae</taxon>
        <taxon>Pentapetalae</taxon>
        <taxon>Caryophyllales</taxon>
        <taxon>Cactineae</taxon>
        <taxon>Cactaceae</taxon>
        <taxon>Cactoideae</taxon>
        <taxon>Echinocereeae</taxon>
        <taxon>Carnegiea</taxon>
    </lineage>
</organism>
<reference evidence="1" key="1">
    <citation type="submission" date="2022-04" db="EMBL/GenBank/DDBJ databases">
        <title>Carnegiea gigantea Genome sequencing and assembly v2.</title>
        <authorList>
            <person name="Copetti D."/>
            <person name="Sanderson M.J."/>
            <person name="Burquez A."/>
            <person name="Wojciechowski M.F."/>
        </authorList>
    </citation>
    <scope>NUCLEOTIDE SEQUENCE</scope>
    <source>
        <strain evidence="1">SGP5-SGP5p</strain>
        <tissue evidence="1">Aerial part</tissue>
    </source>
</reference>
<evidence type="ECO:0000313" key="1">
    <source>
        <dbReference type="EMBL" id="KAJ8447122.1"/>
    </source>
</evidence>
<dbReference type="EMBL" id="JAKOGI010000041">
    <property type="protein sequence ID" value="KAJ8447122.1"/>
    <property type="molecule type" value="Genomic_DNA"/>
</dbReference>
<name>A0A9Q1KR07_9CARY</name>
<accession>A0A9Q1KR07</accession>
<sequence>MSSILGLGGLALLWQNSLYEGLQGFMVGRRQDRNSVLAKQGETLHVTHLDSFCEMFMVGRRQDRGLQGLWLVEDREECGSHDLGFSGYEFIWENRRGDGEVVEERLDRFCGTIEWSLNFPEAEVFFLDEHYSDHLPVYFLKLQEYSFKTDHHDESCKDVVQAAWEGATMEDARTCLDQKVSLSSRALLEWNENVFGDVKKHFRRLELRLKGEKDIIVLHRAWTGLGEWRRKKEILWAESAKCNYLKYGDSNSLWFHACASMRRPTKSIAMLERADGTLIEEEGTRDMDQVLSHATIKVTSEMKAVLSMPYSELEVSRL</sequence>
<comment type="caution">
    <text evidence="1">The sequence shown here is derived from an EMBL/GenBank/DDBJ whole genome shotgun (WGS) entry which is preliminary data.</text>
</comment>
<protein>
    <submittedName>
        <fullName evidence="1">Uncharacterized protein</fullName>
    </submittedName>
</protein>
<dbReference type="AlphaFoldDB" id="A0A9Q1KR07"/>
<dbReference type="Proteomes" id="UP001153076">
    <property type="component" value="Unassembled WGS sequence"/>
</dbReference>